<dbReference type="Gene3D" id="3.40.390.10">
    <property type="entry name" value="Collagenase (Catalytic Domain)"/>
    <property type="match status" value="1"/>
</dbReference>
<feature type="transmembrane region" description="Helical" evidence="1">
    <location>
        <begin position="12"/>
        <end position="29"/>
    </location>
</feature>
<dbReference type="KEGG" id="tva:4767325"/>
<organism evidence="2 3">
    <name type="scientific">Trichomonas vaginalis (strain ATCC PRA-98 / G3)</name>
    <dbReference type="NCBI Taxonomy" id="412133"/>
    <lineage>
        <taxon>Eukaryota</taxon>
        <taxon>Metamonada</taxon>
        <taxon>Parabasalia</taxon>
        <taxon>Trichomonadida</taxon>
        <taxon>Trichomonadidae</taxon>
        <taxon>Trichomonas</taxon>
    </lineage>
</organism>
<dbReference type="InterPro" id="IPR024079">
    <property type="entry name" value="MetalloPept_cat_dom_sf"/>
</dbReference>
<evidence type="ECO:0000313" key="2">
    <source>
        <dbReference type="EMBL" id="EAY09406.1"/>
    </source>
</evidence>
<dbReference type="Proteomes" id="UP000001542">
    <property type="component" value="Unassembled WGS sequence"/>
</dbReference>
<dbReference type="Pfam" id="PF13583">
    <property type="entry name" value="Reprolysin_4"/>
    <property type="match status" value="1"/>
</dbReference>
<accession>A2ED51</accession>
<dbReference type="GO" id="GO:0008237">
    <property type="term" value="F:metallopeptidase activity"/>
    <property type="evidence" value="ECO:0007669"/>
    <property type="project" value="InterPro"/>
</dbReference>
<gene>
    <name evidence="2" type="ORF">TVAG_420280</name>
</gene>
<dbReference type="SUPFAM" id="SSF55486">
    <property type="entry name" value="Metalloproteases ('zincins'), catalytic domain"/>
    <property type="match status" value="1"/>
</dbReference>
<dbReference type="InParanoid" id="A2ED51"/>
<dbReference type="RefSeq" id="XP_001321629.1">
    <property type="nucleotide sequence ID" value="XM_001321594.1"/>
</dbReference>
<dbReference type="AlphaFoldDB" id="A2ED51"/>
<sequence length="446" mass="50506">MLDFSPDDQKKVIFSQLAASVLFANMILLPQCSVRLEMLFYTDLIFFQVSDKSKYLKNTNYDFSAEGDLQYEGLKELVLKYFRDDRVDLAHFIHCKMNQGLSVVRGVTRSDSKWQGFTSDATFGYHGRFELAFVHEIGHQIGAHHPFTFKPNGGFYATEVGSGVSIMAYPGRSNGDDVQPTNYPYYNIQNLDEITRFLATAYHVNTEPKEDQPPVIDDMKRLYYIPKSTAFLLQGSAHDNDDPVLYYHWETIDEYAGVVTRKTFGSTRTKGPIMRDYDVTTDNFRYIPKLERILAGKILEEAPPTDWETVPSVARTLNFAFVVRDKQYYSGEPGYVTFDTVTLQVTDDGPFKITSLSSASSFRRGSKTTIQWDVAGTNAGSINAQKVTIKFSPDRGQTWQDLHSNVDNTGSYEITFPNVATTQGRIMIKPDDNVFLTINTADITLT</sequence>
<dbReference type="VEuPathDB" id="TrichDB:TVAG_420280"/>
<dbReference type="eggNOG" id="ENOG502SV67">
    <property type="taxonomic scope" value="Eukaryota"/>
</dbReference>
<protein>
    <submittedName>
        <fullName evidence="2">Uncharacterized protein</fullName>
    </submittedName>
</protein>
<evidence type="ECO:0000256" key="1">
    <source>
        <dbReference type="SAM" id="Phobius"/>
    </source>
</evidence>
<reference evidence="2" key="2">
    <citation type="journal article" date="2007" name="Science">
        <title>Draft genome sequence of the sexually transmitted pathogen Trichomonas vaginalis.</title>
        <authorList>
            <person name="Carlton J.M."/>
            <person name="Hirt R.P."/>
            <person name="Silva J.C."/>
            <person name="Delcher A.L."/>
            <person name="Schatz M."/>
            <person name="Zhao Q."/>
            <person name="Wortman J.R."/>
            <person name="Bidwell S.L."/>
            <person name="Alsmark U.C.M."/>
            <person name="Besteiro S."/>
            <person name="Sicheritz-Ponten T."/>
            <person name="Noel C.J."/>
            <person name="Dacks J.B."/>
            <person name="Foster P.G."/>
            <person name="Simillion C."/>
            <person name="Van de Peer Y."/>
            <person name="Miranda-Saavedra D."/>
            <person name="Barton G.J."/>
            <person name="Westrop G.D."/>
            <person name="Mueller S."/>
            <person name="Dessi D."/>
            <person name="Fiori P.L."/>
            <person name="Ren Q."/>
            <person name="Paulsen I."/>
            <person name="Zhang H."/>
            <person name="Bastida-Corcuera F.D."/>
            <person name="Simoes-Barbosa A."/>
            <person name="Brown M.T."/>
            <person name="Hayes R.D."/>
            <person name="Mukherjee M."/>
            <person name="Okumura C.Y."/>
            <person name="Schneider R."/>
            <person name="Smith A.J."/>
            <person name="Vanacova S."/>
            <person name="Villalvazo M."/>
            <person name="Haas B.J."/>
            <person name="Pertea M."/>
            <person name="Feldblyum T.V."/>
            <person name="Utterback T.R."/>
            <person name="Shu C.L."/>
            <person name="Osoegawa K."/>
            <person name="de Jong P.J."/>
            <person name="Hrdy I."/>
            <person name="Horvathova L."/>
            <person name="Zubacova Z."/>
            <person name="Dolezal P."/>
            <person name="Malik S.B."/>
            <person name="Logsdon J.M. Jr."/>
            <person name="Henze K."/>
            <person name="Gupta A."/>
            <person name="Wang C.C."/>
            <person name="Dunne R.L."/>
            <person name="Upcroft J.A."/>
            <person name="Upcroft P."/>
            <person name="White O."/>
            <person name="Salzberg S.L."/>
            <person name="Tang P."/>
            <person name="Chiu C.-H."/>
            <person name="Lee Y.-S."/>
            <person name="Embley T.M."/>
            <person name="Coombs G.H."/>
            <person name="Mottram J.C."/>
            <person name="Tachezy J."/>
            <person name="Fraser-Liggett C.M."/>
            <person name="Johnson P.J."/>
        </authorList>
    </citation>
    <scope>NUCLEOTIDE SEQUENCE [LARGE SCALE GENOMIC DNA]</scope>
    <source>
        <strain evidence="2">G3</strain>
    </source>
</reference>
<evidence type="ECO:0000313" key="3">
    <source>
        <dbReference type="Proteomes" id="UP000001542"/>
    </source>
</evidence>
<reference evidence="2" key="1">
    <citation type="submission" date="2006-10" db="EMBL/GenBank/DDBJ databases">
        <authorList>
            <person name="Amadeo P."/>
            <person name="Zhao Q."/>
            <person name="Wortman J."/>
            <person name="Fraser-Liggett C."/>
            <person name="Carlton J."/>
        </authorList>
    </citation>
    <scope>NUCLEOTIDE SEQUENCE</scope>
    <source>
        <strain evidence="2">G3</strain>
    </source>
</reference>
<dbReference type="VEuPathDB" id="TrichDB:TVAGG3_0424910"/>
<proteinExistence type="predicted"/>
<keyword evidence="1" id="KW-0472">Membrane</keyword>
<keyword evidence="3" id="KW-1185">Reference proteome</keyword>
<dbReference type="SMR" id="A2ED51"/>
<keyword evidence="1" id="KW-1133">Transmembrane helix</keyword>
<keyword evidence="1" id="KW-0812">Transmembrane</keyword>
<dbReference type="EMBL" id="DS113358">
    <property type="protein sequence ID" value="EAY09406.1"/>
    <property type="molecule type" value="Genomic_DNA"/>
</dbReference>
<name>A2ED51_TRIV3</name>